<evidence type="ECO:0000313" key="3">
    <source>
        <dbReference type="Proteomes" id="UP000835052"/>
    </source>
</evidence>
<accession>A0A8S1HGW0</accession>
<dbReference type="PANTHER" id="PTHR11909">
    <property type="entry name" value="CASEIN KINASE-RELATED"/>
    <property type="match status" value="1"/>
</dbReference>
<keyword evidence="3" id="KW-1185">Reference proteome</keyword>
<dbReference type="SUPFAM" id="SSF56112">
    <property type="entry name" value="Protein kinase-like (PK-like)"/>
    <property type="match status" value="1"/>
</dbReference>
<protein>
    <recommendedName>
        <fullName evidence="4">Protein kinase domain-containing protein</fullName>
    </recommendedName>
</protein>
<feature type="region of interest" description="Disordered" evidence="1">
    <location>
        <begin position="428"/>
        <end position="497"/>
    </location>
</feature>
<dbReference type="Proteomes" id="UP000835052">
    <property type="component" value="Unassembled WGS sequence"/>
</dbReference>
<feature type="compositionally biased region" description="Basic and acidic residues" evidence="1">
    <location>
        <begin position="428"/>
        <end position="438"/>
    </location>
</feature>
<gene>
    <name evidence="2" type="ORF">CAUJ_LOCUS8479</name>
</gene>
<feature type="compositionally biased region" description="Basic residues" evidence="1">
    <location>
        <begin position="478"/>
        <end position="490"/>
    </location>
</feature>
<proteinExistence type="predicted"/>
<dbReference type="InterPro" id="IPR011009">
    <property type="entry name" value="Kinase-like_dom_sf"/>
</dbReference>
<dbReference type="Gene3D" id="1.10.510.10">
    <property type="entry name" value="Transferase(Phosphotransferase) domain 1"/>
    <property type="match status" value="1"/>
</dbReference>
<organism evidence="2 3">
    <name type="scientific">Caenorhabditis auriculariae</name>
    <dbReference type="NCBI Taxonomy" id="2777116"/>
    <lineage>
        <taxon>Eukaryota</taxon>
        <taxon>Metazoa</taxon>
        <taxon>Ecdysozoa</taxon>
        <taxon>Nematoda</taxon>
        <taxon>Chromadorea</taxon>
        <taxon>Rhabditida</taxon>
        <taxon>Rhabditina</taxon>
        <taxon>Rhabditomorpha</taxon>
        <taxon>Rhabditoidea</taxon>
        <taxon>Rhabditidae</taxon>
        <taxon>Peloderinae</taxon>
        <taxon>Caenorhabditis</taxon>
    </lineage>
</organism>
<evidence type="ECO:0008006" key="4">
    <source>
        <dbReference type="Google" id="ProtNLM"/>
    </source>
</evidence>
<feature type="compositionally biased region" description="Basic residues" evidence="1">
    <location>
        <begin position="441"/>
        <end position="453"/>
    </location>
</feature>
<dbReference type="EMBL" id="CAJGYM010000028">
    <property type="protein sequence ID" value="CAD6192560.1"/>
    <property type="molecule type" value="Genomic_DNA"/>
</dbReference>
<dbReference type="InterPro" id="IPR050235">
    <property type="entry name" value="CK1_Ser-Thr_kinase"/>
</dbReference>
<dbReference type="AlphaFoldDB" id="A0A8S1HGW0"/>
<dbReference type="OrthoDB" id="5815041at2759"/>
<reference evidence="2" key="1">
    <citation type="submission" date="2020-10" db="EMBL/GenBank/DDBJ databases">
        <authorList>
            <person name="Kikuchi T."/>
        </authorList>
    </citation>
    <scope>NUCLEOTIDE SEQUENCE</scope>
    <source>
        <strain evidence="2">NKZ352</strain>
    </source>
</reference>
<sequence length="497" mass="57993">MREKVEEDADQKSRANPSIEFEKGCIFLDKWLIIRKLDKKNSEGLLKYMVADKEMKVFGTLWIEKDFAESGNLAFIIDFLRKQDIQGNASFFLTIIDSGLLNEDVMFMVTVERPGPTLEQCLSCSRNMKKNDILTPKCLSIVALDILQIIEVIASSGYSLRNISLQKWRMDTRTRKFYLWDLTDIAYLYDRRFVNGKFQNTELFWTGTINFAPIAFHNKGIEHRMSELDMIESLYYFMFQYGLGELPWESCKEDEKLLAQKESCIRYGPVQKLSYSKNDEITDEQMLEIVLQNICDFIKQSALLLEKLKNVPARDGYYLPNGYRAGALVTPVPYESMYHILRSLAQSAYQKHYSNFRDIVFDWEVQMEETDHNKSIVKYLEIKRKYALAEAQRKILNARKAHYAVIIQQQRAERKIAEIEVKRYLGETEPVGEKERSSKTPVKKAEKRRRGRPITRVSKKEERNSDSCPEQPALAANKTRKKYVSKRPRRSTASANK</sequence>
<name>A0A8S1HGW0_9PELO</name>
<evidence type="ECO:0000313" key="2">
    <source>
        <dbReference type="EMBL" id="CAD6192560.1"/>
    </source>
</evidence>
<comment type="caution">
    <text evidence="2">The sequence shown here is derived from an EMBL/GenBank/DDBJ whole genome shotgun (WGS) entry which is preliminary data.</text>
</comment>
<evidence type="ECO:0000256" key="1">
    <source>
        <dbReference type="SAM" id="MobiDB-lite"/>
    </source>
</evidence>